<evidence type="ECO:0000313" key="20">
    <source>
        <dbReference type="EMBL" id="BCJ85297.1"/>
    </source>
</evidence>
<dbReference type="EMBL" id="AP023366">
    <property type="protein sequence ID" value="BCJ85297.1"/>
    <property type="molecule type" value="Genomic_DNA"/>
</dbReference>
<evidence type="ECO:0000256" key="2">
    <source>
        <dbReference type="ARBA" id="ARBA00004651"/>
    </source>
</evidence>
<keyword evidence="17" id="KW-1208">Phospholipid metabolism</keyword>
<keyword evidence="13 19" id="KW-1133">Transmembrane helix</keyword>
<feature type="transmembrane region" description="Helical" evidence="19">
    <location>
        <begin position="51"/>
        <end position="68"/>
    </location>
</feature>
<feature type="transmembrane region" description="Helical" evidence="19">
    <location>
        <begin position="6"/>
        <end position="39"/>
    </location>
</feature>
<evidence type="ECO:0000256" key="19">
    <source>
        <dbReference type="SAM" id="Phobius"/>
    </source>
</evidence>
<keyword evidence="9" id="KW-0444">Lipid biosynthesis</keyword>
<dbReference type="GO" id="GO:0004605">
    <property type="term" value="F:phosphatidate cytidylyltransferase activity"/>
    <property type="evidence" value="ECO:0007669"/>
    <property type="project" value="UniProtKB-EC"/>
</dbReference>
<sequence>MLYQRVLTGVIGGIIFLTIMYIGDYLFAGLISLLGLVAFTELLRMKQYRFFELPALTGFLMTLLWIHFGTGWLLQQPAMLLWIVYGFLFLTVAMKNRYTFRDMSYILVGTIYIGLSFHYVLRLRELPEGLLLLQFVLFTTWATDIGAYFVGRALKGPKIWSSISPNKTVSGTIGGLLAAGLIGVLFSFVLHSDVSLLNWVIVALIVSVAGQAGDFVESGLKRSMDVKDSGTILPGHGGMLDRFDSLLFAAPIAYHLLVSFRF</sequence>
<name>A0A7I8D5G2_9BACL</name>
<evidence type="ECO:0000256" key="9">
    <source>
        <dbReference type="ARBA" id="ARBA00022516"/>
    </source>
</evidence>
<dbReference type="AlphaFoldDB" id="A0A7I8D5G2"/>
<evidence type="ECO:0000256" key="17">
    <source>
        <dbReference type="ARBA" id="ARBA00023264"/>
    </source>
</evidence>
<keyword evidence="8" id="KW-1003">Cell membrane</keyword>
<feature type="transmembrane region" description="Helical" evidence="19">
    <location>
        <begin position="105"/>
        <end position="123"/>
    </location>
</feature>
<evidence type="ECO:0000256" key="18">
    <source>
        <dbReference type="RuleBase" id="RU003938"/>
    </source>
</evidence>
<feature type="transmembrane region" description="Helical" evidence="19">
    <location>
        <begin position="129"/>
        <end position="150"/>
    </location>
</feature>
<dbReference type="Pfam" id="PF01148">
    <property type="entry name" value="CTP_transf_1"/>
    <property type="match status" value="1"/>
</dbReference>
<keyword evidence="16" id="KW-0594">Phospholipid biosynthesis</keyword>
<dbReference type="Proteomes" id="UP000593802">
    <property type="component" value="Chromosome"/>
</dbReference>
<evidence type="ECO:0000256" key="7">
    <source>
        <dbReference type="ARBA" id="ARBA00019373"/>
    </source>
</evidence>
<dbReference type="EC" id="2.7.7.41" evidence="6 18"/>
<gene>
    <name evidence="20" type="primary">cdsA</name>
    <name evidence="20" type="ORF">skT53_02820</name>
</gene>
<feature type="transmembrane region" description="Helical" evidence="19">
    <location>
        <begin position="171"/>
        <end position="190"/>
    </location>
</feature>
<evidence type="ECO:0000313" key="21">
    <source>
        <dbReference type="Proteomes" id="UP000593802"/>
    </source>
</evidence>
<comment type="pathway">
    <text evidence="3 18">Phospholipid metabolism; CDP-diacylglycerol biosynthesis; CDP-diacylglycerol from sn-glycerol 3-phosphate: step 3/3.</text>
</comment>
<feature type="transmembrane region" description="Helical" evidence="19">
    <location>
        <begin position="196"/>
        <end position="216"/>
    </location>
</feature>
<evidence type="ECO:0000256" key="10">
    <source>
        <dbReference type="ARBA" id="ARBA00022679"/>
    </source>
</evidence>
<evidence type="ECO:0000256" key="6">
    <source>
        <dbReference type="ARBA" id="ARBA00012487"/>
    </source>
</evidence>
<evidence type="ECO:0000256" key="15">
    <source>
        <dbReference type="ARBA" id="ARBA00023136"/>
    </source>
</evidence>
<dbReference type="KEGG" id="eff:skT53_02820"/>
<keyword evidence="15 19" id="KW-0472">Membrane</keyword>
<evidence type="ECO:0000256" key="16">
    <source>
        <dbReference type="ARBA" id="ARBA00023209"/>
    </source>
</evidence>
<comment type="pathway">
    <text evidence="4">Lipid metabolism.</text>
</comment>
<reference evidence="20 21" key="1">
    <citation type="submission" date="2020-08" db="EMBL/GenBank/DDBJ databases">
        <title>Complete Genome Sequence of Effusibacillus dendaii Strain skT53, Isolated from Farmland soil.</title>
        <authorList>
            <person name="Konishi T."/>
            <person name="Kawasaki H."/>
        </authorList>
    </citation>
    <scope>NUCLEOTIDE SEQUENCE [LARGE SCALE GENOMIC DNA]</scope>
    <source>
        <strain evidence="21">skT53</strain>
    </source>
</reference>
<dbReference type="GO" id="GO:0016024">
    <property type="term" value="P:CDP-diacylglycerol biosynthetic process"/>
    <property type="evidence" value="ECO:0007669"/>
    <property type="project" value="UniProtKB-UniPathway"/>
</dbReference>
<evidence type="ECO:0000256" key="14">
    <source>
        <dbReference type="ARBA" id="ARBA00023098"/>
    </source>
</evidence>
<proteinExistence type="inferred from homology"/>
<keyword evidence="10 18" id="KW-0808">Transferase</keyword>
<feature type="transmembrane region" description="Helical" evidence="19">
    <location>
        <begin position="74"/>
        <end position="93"/>
    </location>
</feature>
<dbReference type="RefSeq" id="WP_200759438.1">
    <property type="nucleotide sequence ID" value="NZ_AP023366.1"/>
</dbReference>
<evidence type="ECO:0000256" key="12">
    <source>
        <dbReference type="ARBA" id="ARBA00022695"/>
    </source>
</evidence>
<evidence type="ECO:0000256" key="5">
    <source>
        <dbReference type="ARBA" id="ARBA00010185"/>
    </source>
</evidence>
<organism evidence="20 21">
    <name type="scientific">Effusibacillus dendaii</name>
    <dbReference type="NCBI Taxonomy" id="2743772"/>
    <lineage>
        <taxon>Bacteria</taxon>
        <taxon>Bacillati</taxon>
        <taxon>Bacillota</taxon>
        <taxon>Bacilli</taxon>
        <taxon>Bacillales</taxon>
        <taxon>Alicyclobacillaceae</taxon>
        <taxon>Effusibacillus</taxon>
    </lineage>
</organism>
<keyword evidence="14" id="KW-0443">Lipid metabolism</keyword>
<dbReference type="InterPro" id="IPR000374">
    <property type="entry name" value="PC_trans"/>
</dbReference>
<keyword evidence="12 18" id="KW-0548">Nucleotidyltransferase</keyword>
<dbReference type="PROSITE" id="PS01315">
    <property type="entry name" value="CDS"/>
    <property type="match status" value="1"/>
</dbReference>
<evidence type="ECO:0000256" key="4">
    <source>
        <dbReference type="ARBA" id="ARBA00005189"/>
    </source>
</evidence>
<protein>
    <recommendedName>
        <fullName evidence="7 18">Phosphatidate cytidylyltransferase</fullName>
        <ecNumber evidence="6 18">2.7.7.41</ecNumber>
    </recommendedName>
</protein>
<keyword evidence="11 18" id="KW-0812">Transmembrane</keyword>
<comment type="similarity">
    <text evidence="5 18">Belongs to the CDS family.</text>
</comment>
<evidence type="ECO:0000256" key="8">
    <source>
        <dbReference type="ARBA" id="ARBA00022475"/>
    </source>
</evidence>
<evidence type="ECO:0000256" key="13">
    <source>
        <dbReference type="ARBA" id="ARBA00022989"/>
    </source>
</evidence>
<evidence type="ECO:0000256" key="3">
    <source>
        <dbReference type="ARBA" id="ARBA00005119"/>
    </source>
</evidence>
<evidence type="ECO:0000256" key="11">
    <source>
        <dbReference type="ARBA" id="ARBA00022692"/>
    </source>
</evidence>
<dbReference type="PANTHER" id="PTHR46382:SF1">
    <property type="entry name" value="PHOSPHATIDATE CYTIDYLYLTRANSFERASE"/>
    <property type="match status" value="1"/>
</dbReference>
<dbReference type="UniPathway" id="UPA00557">
    <property type="reaction ID" value="UER00614"/>
</dbReference>
<comment type="subcellular location">
    <subcellularLocation>
        <location evidence="2">Cell membrane</location>
        <topology evidence="2">Multi-pass membrane protein</topology>
    </subcellularLocation>
</comment>
<comment type="catalytic activity">
    <reaction evidence="1 18">
        <text>a 1,2-diacyl-sn-glycero-3-phosphate + CTP + H(+) = a CDP-1,2-diacyl-sn-glycerol + diphosphate</text>
        <dbReference type="Rhea" id="RHEA:16229"/>
        <dbReference type="ChEBI" id="CHEBI:15378"/>
        <dbReference type="ChEBI" id="CHEBI:33019"/>
        <dbReference type="ChEBI" id="CHEBI:37563"/>
        <dbReference type="ChEBI" id="CHEBI:58332"/>
        <dbReference type="ChEBI" id="CHEBI:58608"/>
        <dbReference type="EC" id="2.7.7.41"/>
    </reaction>
</comment>
<accession>A0A7I8D5G2</accession>
<evidence type="ECO:0000256" key="1">
    <source>
        <dbReference type="ARBA" id="ARBA00001698"/>
    </source>
</evidence>
<dbReference type="GO" id="GO:0005886">
    <property type="term" value="C:plasma membrane"/>
    <property type="evidence" value="ECO:0007669"/>
    <property type="project" value="UniProtKB-SubCell"/>
</dbReference>
<keyword evidence="21" id="KW-1185">Reference proteome</keyword>
<dbReference type="PANTHER" id="PTHR46382">
    <property type="entry name" value="PHOSPHATIDATE CYTIDYLYLTRANSFERASE"/>
    <property type="match status" value="1"/>
</dbReference>